<reference evidence="4" key="1">
    <citation type="submission" date="2016-04" db="EMBL/GenBank/DDBJ databases">
        <title>Cephalotus genome sequencing.</title>
        <authorList>
            <person name="Fukushima K."/>
            <person name="Hasebe M."/>
            <person name="Fang X."/>
        </authorList>
    </citation>
    <scope>NUCLEOTIDE SEQUENCE [LARGE SCALE GENOMIC DNA]</scope>
    <source>
        <strain evidence="4">cv. St1</strain>
    </source>
</reference>
<protein>
    <submittedName>
        <fullName evidence="3">Uncharacterized protein</fullName>
    </submittedName>
</protein>
<accession>A0A1Q3DEN5</accession>
<dbReference type="InParanoid" id="A0A1Q3DEN5"/>
<dbReference type="InterPro" id="IPR057235">
    <property type="entry name" value="DUF7913"/>
</dbReference>
<gene>
    <name evidence="3" type="ORF">CFOL_v3_34295</name>
</gene>
<comment type="caution">
    <text evidence="3">The sequence shown here is derived from an EMBL/GenBank/DDBJ whole genome shotgun (WGS) entry which is preliminary data.</text>
</comment>
<dbReference type="OrthoDB" id="1909634at2759"/>
<dbReference type="PANTHER" id="PTHR33913:SF1">
    <property type="entry name" value="DRBM DOMAIN-CONTAINING PROTEIN"/>
    <property type="match status" value="1"/>
</dbReference>
<proteinExistence type="predicted"/>
<evidence type="ECO:0000259" key="1">
    <source>
        <dbReference type="Pfam" id="PF25500"/>
    </source>
</evidence>
<feature type="domain" description="DUF7915" evidence="2">
    <location>
        <begin position="113"/>
        <end position="262"/>
    </location>
</feature>
<evidence type="ECO:0000313" key="4">
    <source>
        <dbReference type="Proteomes" id="UP000187406"/>
    </source>
</evidence>
<dbReference type="Pfam" id="PF25500">
    <property type="entry name" value="DUF7913"/>
    <property type="match status" value="1"/>
</dbReference>
<dbReference type="Pfam" id="PF25502">
    <property type="entry name" value="DUF7915"/>
    <property type="match status" value="1"/>
</dbReference>
<evidence type="ECO:0000259" key="2">
    <source>
        <dbReference type="Pfam" id="PF25502"/>
    </source>
</evidence>
<dbReference type="Proteomes" id="UP000187406">
    <property type="component" value="Unassembled WGS sequence"/>
</dbReference>
<name>A0A1Q3DEN5_CEPFO</name>
<feature type="domain" description="DUF7913" evidence="1">
    <location>
        <begin position="1"/>
        <end position="78"/>
    </location>
</feature>
<dbReference type="EMBL" id="BDDD01006724">
    <property type="protein sequence ID" value="GAV90895.1"/>
    <property type="molecule type" value="Genomic_DNA"/>
</dbReference>
<keyword evidence="4" id="KW-1185">Reference proteome</keyword>
<organism evidence="3 4">
    <name type="scientific">Cephalotus follicularis</name>
    <name type="common">Albany pitcher plant</name>
    <dbReference type="NCBI Taxonomy" id="3775"/>
    <lineage>
        <taxon>Eukaryota</taxon>
        <taxon>Viridiplantae</taxon>
        <taxon>Streptophyta</taxon>
        <taxon>Embryophyta</taxon>
        <taxon>Tracheophyta</taxon>
        <taxon>Spermatophyta</taxon>
        <taxon>Magnoliopsida</taxon>
        <taxon>eudicotyledons</taxon>
        <taxon>Gunneridae</taxon>
        <taxon>Pentapetalae</taxon>
        <taxon>rosids</taxon>
        <taxon>fabids</taxon>
        <taxon>Oxalidales</taxon>
        <taxon>Cephalotaceae</taxon>
        <taxon>Cephalotus</taxon>
    </lineage>
</organism>
<sequence>VHAVVLLYNFYHRKEHPQLEYLGFESFCKLAVLLKPNFLAHMELMRRSNDSTLDDSEKQFSLTEKAVINACDIATSLDASNAVPSKEWPISKVAVFLIDSKRENCSLQFCSITQGVWSVIEKDIDVSSDSSEGTIEGTRIRKKTTVTKAFPRDEYGADEVGLQQLAFSAVKDAAGINQSDLIIVKSHDVYSLGKEKTTTRFYIMQCTKPNMGDAIQIPIEDVIDSLRGPLVTKTPGRWIPTQVVEYFHLLPYARIVSDWHSRYVNVLRI</sequence>
<feature type="non-terminal residue" evidence="3">
    <location>
        <position position="1"/>
    </location>
</feature>
<dbReference type="PANTHER" id="PTHR33913">
    <property type="entry name" value="ALEURONE LAYER MORPHOGENESIS PROTEIN"/>
    <property type="match status" value="1"/>
</dbReference>
<dbReference type="InterPro" id="IPR057237">
    <property type="entry name" value="DUF7915"/>
</dbReference>
<evidence type="ECO:0000313" key="3">
    <source>
        <dbReference type="EMBL" id="GAV90895.1"/>
    </source>
</evidence>
<feature type="non-terminal residue" evidence="3">
    <location>
        <position position="269"/>
    </location>
</feature>
<dbReference type="AlphaFoldDB" id="A0A1Q3DEN5"/>
<dbReference type="STRING" id="3775.A0A1Q3DEN5"/>